<proteinExistence type="predicted"/>
<dbReference type="AlphaFoldDB" id="A0A2Z3JD12"/>
<evidence type="ECO:0000256" key="1">
    <source>
        <dbReference type="ARBA" id="ARBA00001946"/>
    </source>
</evidence>
<dbReference type="InterPro" id="IPR000086">
    <property type="entry name" value="NUDIX_hydrolase_dom"/>
</dbReference>
<dbReference type="SUPFAM" id="SSF55811">
    <property type="entry name" value="Nudix"/>
    <property type="match status" value="1"/>
</dbReference>
<evidence type="ECO:0000259" key="4">
    <source>
        <dbReference type="PROSITE" id="PS51462"/>
    </source>
</evidence>
<sequence>MTEHPQWAELVPESEQPWQTLSSTELVGPPRRLVRDTVRAHGGQELSYVYRPRGPSAVFVLPITPAGEAVLIRQYRYPLGAHITEVVAGGIEEGEQPAQAGARELLEEVGGISASWVALPGFYPQPSISGVVFYPLLALDVALGEAQLEISELIERLVLPLPEVYRRLSAGEIFDGPSSLVLFQARRHLEERGYL</sequence>
<reference evidence="5 6" key="1">
    <citation type="submission" date="2018-05" db="EMBL/GenBank/DDBJ databases">
        <title>Complete Genome Sequence of Deinococcus sp. strain 17bor-2.</title>
        <authorList>
            <person name="Srinivasan S."/>
        </authorList>
    </citation>
    <scope>NUCLEOTIDE SEQUENCE [LARGE SCALE GENOMIC DNA]</scope>
    <source>
        <strain evidence="5 6">17bor-2</strain>
    </source>
</reference>
<gene>
    <name evidence="5" type="ORF">DKM44_00635</name>
</gene>
<dbReference type="PANTHER" id="PTHR11839:SF18">
    <property type="entry name" value="NUDIX HYDROLASE DOMAIN-CONTAINING PROTEIN"/>
    <property type="match status" value="1"/>
</dbReference>
<protein>
    <submittedName>
        <fullName evidence="5">DNA mismatch repair protein MutT</fullName>
    </submittedName>
</protein>
<evidence type="ECO:0000256" key="2">
    <source>
        <dbReference type="ARBA" id="ARBA00022801"/>
    </source>
</evidence>
<feature type="region of interest" description="Disordered" evidence="3">
    <location>
        <begin position="1"/>
        <end position="24"/>
    </location>
</feature>
<dbReference type="CDD" id="cd24161">
    <property type="entry name" value="NUDIX_ADPRase_Ndx2"/>
    <property type="match status" value="1"/>
</dbReference>
<name>A0A2Z3JD12_9DEIO</name>
<dbReference type="OrthoDB" id="9806150at2"/>
<dbReference type="InterPro" id="IPR015797">
    <property type="entry name" value="NUDIX_hydrolase-like_dom_sf"/>
</dbReference>
<dbReference type="GO" id="GO:0006753">
    <property type="term" value="P:nucleoside phosphate metabolic process"/>
    <property type="evidence" value="ECO:0007669"/>
    <property type="project" value="TreeGrafter"/>
</dbReference>
<evidence type="ECO:0000313" key="6">
    <source>
        <dbReference type="Proteomes" id="UP000245368"/>
    </source>
</evidence>
<dbReference type="PANTHER" id="PTHR11839">
    <property type="entry name" value="UDP/ADP-SUGAR PYROPHOSPHATASE"/>
    <property type="match status" value="1"/>
</dbReference>
<feature type="domain" description="Nudix hydrolase" evidence="4">
    <location>
        <begin position="52"/>
        <end position="181"/>
    </location>
</feature>
<dbReference type="RefSeq" id="WP_109824560.1">
    <property type="nucleotide sequence ID" value="NZ_CP029494.1"/>
</dbReference>
<keyword evidence="2" id="KW-0378">Hydrolase</keyword>
<dbReference type="EMBL" id="CP029494">
    <property type="protein sequence ID" value="AWN21926.1"/>
    <property type="molecule type" value="Genomic_DNA"/>
</dbReference>
<dbReference type="KEGG" id="dez:DKM44_00635"/>
<dbReference type="Gene3D" id="3.90.79.10">
    <property type="entry name" value="Nucleoside Triphosphate Pyrophosphohydrolase"/>
    <property type="match status" value="1"/>
</dbReference>
<organism evidence="5 6">
    <name type="scientific">Deinococcus irradiatisoli</name>
    <dbReference type="NCBI Taxonomy" id="2202254"/>
    <lineage>
        <taxon>Bacteria</taxon>
        <taxon>Thermotogati</taxon>
        <taxon>Deinococcota</taxon>
        <taxon>Deinococci</taxon>
        <taxon>Deinococcales</taxon>
        <taxon>Deinococcaceae</taxon>
        <taxon>Deinococcus</taxon>
    </lineage>
</organism>
<evidence type="ECO:0000256" key="3">
    <source>
        <dbReference type="SAM" id="MobiDB-lite"/>
    </source>
</evidence>
<accession>A0A2Z3JD12</accession>
<dbReference type="GO" id="GO:0019693">
    <property type="term" value="P:ribose phosphate metabolic process"/>
    <property type="evidence" value="ECO:0007669"/>
    <property type="project" value="TreeGrafter"/>
</dbReference>
<dbReference type="PROSITE" id="PS51462">
    <property type="entry name" value="NUDIX"/>
    <property type="match status" value="1"/>
</dbReference>
<dbReference type="Proteomes" id="UP000245368">
    <property type="component" value="Chromosome"/>
</dbReference>
<keyword evidence="6" id="KW-1185">Reference proteome</keyword>
<evidence type="ECO:0000313" key="5">
    <source>
        <dbReference type="EMBL" id="AWN21926.1"/>
    </source>
</evidence>
<comment type="cofactor">
    <cofactor evidence="1">
        <name>Mg(2+)</name>
        <dbReference type="ChEBI" id="CHEBI:18420"/>
    </cofactor>
</comment>
<dbReference type="GO" id="GO:0016787">
    <property type="term" value="F:hydrolase activity"/>
    <property type="evidence" value="ECO:0007669"/>
    <property type="project" value="UniProtKB-KW"/>
</dbReference>
<dbReference type="GO" id="GO:0005829">
    <property type="term" value="C:cytosol"/>
    <property type="evidence" value="ECO:0007669"/>
    <property type="project" value="TreeGrafter"/>
</dbReference>
<dbReference type="Pfam" id="PF00293">
    <property type="entry name" value="NUDIX"/>
    <property type="match status" value="1"/>
</dbReference>